<evidence type="ECO:0000313" key="2">
    <source>
        <dbReference type="EMBL" id="MFC7359889.1"/>
    </source>
</evidence>
<accession>A0ABW2N085</accession>
<dbReference type="EMBL" id="JBHTCH010000005">
    <property type="protein sequence ID" value="MFC7359889.1"/>
    <property type="molecule type" value="Genomic_DNA"/>
</dbReference>
<evidence type="ECO:0000313" key="3">
    <source>
        <dbReference type="Proteomes" id="UP001596524"/>
    </source>
</evidence>
<proteinExistence type="predicted"/>
<sequence length="96" mass="9662">MTATDTVTRLPATHRFRRLVGAGLVATLVATVAAGLVAAVARAAGVDFVVDGGETIPVSGVAFQAGVFSLVGLHLVLAAVMVPVLARSLRQVSDPA</sequence>
<dbReference type="Pfam" id="PF19545">
    <property type="entry name" value="DUF6069"/>
    <property type="match status" value="1"/>
</dbReference>
<dbReference type="Proteomes" id="UP001596524">
    <property type="component" value="Unassembled WGS sequence"/>
</dbReference>
<evidence type="ECO:0000256" key="1">
    <source>
        <dbReference type="SAM" id="Phobius"/>
    </source>
</evidence>
<keyword evidence="1" id="KW-1133">Transmembrane helix</keyword>
<feature type="transmembrane region" description="Helical" evidence="1">
    <location>
        <begin position="61"/>
        <end position="86"/>
    </location>
</feature>
<gene>
    <name evidence="2" type="ORF">ACFQO6_06370</name>
</gene>
<keyword evidence="3" id="KW-1185">Reference proteome</keyword>
<dbReference type="RefSeq" id="WP_255890861.1">
    <property type="nucleotide sequence ID" value="NZ_JAFMZM010000003.1"/>
</dbReference>
<organism evidence="2 3">
    <name type="scientific">Nocardioides astragali</name>
    <dbReference type="NCBI Taxonomy" id="1776736"/>
    <lineage>
        <taxon>Bacteria</taxon>
        <taxon>Bacillati</taxon>
        <taxon>Actinomycetota</taxon>
        <taxon>Actinomycetes</taxon>
        <taxon>Propionibacteriales</taxon>
        <taxon>Nocardioidaceae</taxon>
        <taxon>Nocardioides</taxon>
    </lineage>
</organism>
<protein>
    <submittedName>
        <fullName evidence="2">DUF6069 family protein</fullName>
    </submittedName>
</protein>
<comment type="caution">
    <text evidence="2">The sequence shown here is derived from an EMBL/GenBank/DDBJ whole genome shotgun (WGS) entry which is preliminary data.</text>
</comment>
<reference evidence="3" key="1">
    <citation type="journal article" date="2019" name="Int. J. Syst. Evol. Microbiol.">
        <title>The Global Catalogue of Microorganisms (GCM) 10K type strain sequencing project: providing services to taxonomists for standard genome sequencing and annotation.</title>
        <authorList>
            <consortium name="The Broad Institute Genomics Platform"/>
            <consortium name="The Broad Institute Genome Sequencing Center for Infectious Disease"/>
            <person name="Wu L."/>
            <person name="Ma J."/>
        </authorList>
    </citation>
    <scope>NUCLEOTIDE SEQUENCE [LARGE SCALE GENOMIC DNA]</scope>
    <source>
        <strain evidence="3">FCH27</strain>
    </source>
</reference>
<dbReference type="InterPro" id="IPR045713">
    <property type="entry name" value="DUF6069"/>
</dbReference>
<feature type="transmembrane region" description="Helical" evidence="1">
    <location>
        <begin position="19"/>
        <end position="41"/>
    </location>
</feature>
<name>A0ABW2N085_9ACTN</name>
<keyword evidence="1" id="KW-0812">Transmembrane</keyword>
<keyword evidence="1" id="KW-0472">Membrane</keyword>